<sequence>MNKEQLDPLKKVEELTSKANEVFGKRGKSVFERYPLAFALLVIVGATLMSQGIKELIFKVSFLKQQPLIMFLLGILILVITGTLYKKLDK</sequence>
<name>A0A0G0BRX3_9BACT</name>
<reference evidence="2 3" key="1">
    <citation type="journal article" date="2015" name="Nature">
        <title>rRNA introns, odd ribosomes, and small enigmatic genomes across a large radiation of phyla.</title>
        <authorList>
            <person name="Brown C.T."/>
            <person name="Hug L.A."/>
            <person name="Thomas B.C."/>
            <person name="Sharon I."/>
            <person name="Castelle C.J."/>
            <person name="Singh A."/>
            <person name="Wilkins M.J."/>
            <person name="Williams K.H."/>
            <person name="Banfield J.F."/>
        </authorList>
    </citation>
    <scope>NUCLEOTIDE SEQUENCE [LARGE SCALE GENOMIC DNA]</scope>
</reference>
<accession>A0A0G0BRX3</accession>
<proteinExistence type="predicted"/>
<evidence type="ECO:0000256" key="1">
    <source>
        <dbReference type="SAM" id="Phobius"/>
    </source>
</evidence>
<dbReference type="AlphaFoldDB" id="A0A0G0BRX3"/>
<comment type="caution">
    <text evidence="2">The sequence shown here is derived from an EMBL/GenBank/DDBJ whole genome shotgun (WGS) entry which is preliminary data.</text>
</comment>
<feature type="transmembrane region" description="Helical" evidence="1">
    <location>
        <begin position="65"/>
        <end position="85"/>
    </location>
</feature>
<protein>
    <submittedName>
        <fullName evidence="2">Uncharacterized protein</fullName>
    </submittedName>
</protein>
<gene>
    <name evidence="2" type="ORF">UR64_C0008G0044</name>
</gene>
<evidence type="ECO:0000313" key="3">
    <source>
        <dbReference type="Proteomes" id="UP000034952"/>
    </source>
</evidence>
<keyword evidence="1" id="KW-0812">Transmembrane</keyword>
<keyword evidence="1" id="KW-1133">Transmembrane helix</keyword>
<keyword evidence="1" id="KW-0472">Membrane</keyword>
<dbReference type="EMBL" id="LBPY01000008">
    <property type="protein sequence ID" value="KKP66406.1"/>
    <property type="molecule type" value="Genomic_DNA"/>
</dbReference>
<dbReference type="Proteomes" id="UP000034952">
    <property type="component" value="Unassembled WGS sequence"/>
</dbReference>
<organism evidence="2 3">
    <name type="scientific">Candidatus Nomurabacteria bacterium GW2011_GWE1_35_16</name>
    <dbReference type="NCBI Taxonomy" id="1618761"/>
    <lineage>
        <taxon>Bacteria</taxon>
        <taxon>Candidatus Nomuraibacteriota</taxon>
    </lineage>
</organism>
<feature type="transmembrane region" description="Helical" evidence="1">
    <location>
        <begin position="34"/>
        <end position="53"/>
    </location>
</feature>
<evidence type="ECO:0000313" key="2">
    <source>
        <dbReference type="EMBL" id="KKP66406.1"/>
    </source>
</evidence>